<accession>A0ABR4AHM6</accession>
<organism evidence="3 4">
    <name type="scientific">Stereocaulon virgatum</name>
    <dbReference type="NCBI Taxonomy" id="373712"/>
    <lineage>
        <taxon>Eukaryota</taxon>
        <taxon>Fungi</taxon>
        <taxon>Dikarya</taxon>
        <taxon>Ascomycota</taxon>
        <taxon>Pezizomycotina</taxon>
        <taxon>Lecanoromycetes</taxon>
        <taxon>OSLEUM clade</taxon>
        <taxon>Lecanoromycetidae</taxon>
        <taxon>Lecanorales</taxon>
        <taxon>Lecanorineae</taxon>
        <taxon>Stereocaulaceae</taxon>
        <taxon>Stereocaulon</taxon>
    </lineage>
</organism>
<feature type="compositionally biased region" description="Basic and acidic residues" evidence="2">
    <location>
        <begin position="140"/>
        <end position="182"/>
    </location>
</feature>
<feature type="region of interest" description="Disordered" evidence="2">
    <location>
        <begin position="122"/>
        <end position="198"/>
    </location>
</feature>
<dbReference type="InterPro" id="IPR052618">
    <property type="entry name" value="ComplexI_NDUFA12"/>
</dbReference>
<evidence type="ECO:0000313" key="4">
    <source>
        <dbReference type="Proteomes" id="UP001590950"/>
    </source>
</evidence>
<evidence type="ECO:0000256" key="1">
    <source>
        <dbReference type="ARBA" id="ARBA00007355"/>
    </source>
</evidence>
<dbReference type="Proteomes" id="UP001590950">
    <property type="component" value="Unassembled WGS sequence"/>
</dbReference>
<keyword evidence="4" id="KW-1185">Reference proteome</keyword>
<protein>
    <recommendedName>
        <fullName evidence="5">NADH dehydrogenase [ubiquinone] 1 alpha subcomplex subunit</fullName>
    </recommendedName>
</protein>
<reference evidence="3 4" key="1">
    <citation type="submission" date="2024-09" db="EMBL/GenBank/DDBJ databases">
        <title>Rethinking Asexuality: The Enigmatic Case of Functional Sexual Genes in Lepraria (Stereocaulaceae).</title>
        <authorList>
            <person name="Doellman M."/>
            <person name="Sun Y."/>
            <person name="Barcenas-Pena A."/>
            <person name="Lumbsch H.T."/>
            <person name="Grewe F."/>
        </authorList>
    </citation>
    <scope>NUCLEOTIDE SEQUENCE [LARGE SCALE GENOMIC DNA]</scope>
    <source>
        <strain evidence="3 4">Mercado 3170</strain>
    </source>
</reference>
<name>A0ABR4AHM6_9LECA</name>
<dbReference type="PANTHER" id="PTHR32470">
    <property type="entry name" value="ADH DEHYDROGENASE [UBIQUINONE] 1 ALPHA SUBCOMPLEX ASSEMBLY FACTOR 2"/>
    <property type="match status" value="1"/>
</dbReference>
<sequence length="198" mass="22791">MSSAFSSPLTTLWRNWKTLKLPWRRRWLAGSDLVGNTYWYFRPTLSTPRARRIMQNNPKIPYSDLNISPAWHQWLRHTRPAPPSLAEQQADIQRQIQLKQNALLADARWAAKPSVMDAPRRGNLQLGIGDGEVEGTVGGRWEEGRKTGIGEVKDNERSEGEQRERNSEIEKKIPWAREKRGPGEGYQPQSWTPGIARR</sequence>
<dbReference type="InterPro" id="IPR007763">
    <property type="entry name" value="NDUFA12"/>
</dbReference>
<gene>
    <name evidence="3" type="ORF">N7G274_002366</name>
</gene>
<evidence type="ECO:0000256" key="2">
    <source>
        <dbReference type="SAM" id="MobiDB-lite"/>
    </source>
</evidence>
<evidence type="ECO:0000313" key="3">
    <source>
        <dbReference type="EMBL" id="KAL2045283.1"/>
    </source>
</evidence>
<dbReference type="PANTHER" id="PTHR32470:SF2">
    <property type="entry name" value="NADH DEHYDROGENASE [UBIQUINONE] 1 ALPHA SUBCOMPLEX ASSEMBLY FACTOR 2"/>
    <property type="match status" value="1"/>
</dbReference>
<proteinExistence type="inferred from homology"/>
<dbReference type="EMBL" id="JBEFKJ010000007">
    <property type="protein sequence ID" value="KAL2045283.1"/>
    <property type="molecule type" value="Genomic_DNA"/>
</dbReference>
<comment type="caution">
    <text evidence="3">The sequence shown here is derived from an EMBL/GenBank/DDBJ whole genome shotgun (WGS) entry which is preliminary data.</text>
</comment>
<comment type="similarity">
    <text evidence="1">Belongs to the complex I NDUFA12 subunit family.</text>
</comment>
<dbReference type="Pfam" id="PF05071">
    <property type="entry name" value="NDUFA12"/>
    <property type="match status" value="1"/>
</dbReference>
<evidence type="ECO:0008006" key="5">
    <source>
        <dbReference type="Google" id="ProtNLM"/>
    </source>
</evidence>